<dbReference type="STRING" id="1817883.A3G31_11545"/>
<feature type="transmembrane region" description="Helical" evidence="1">
    <location>
        <begin position="6"/>
        <end position="27"/>
    </location>
</feature>
<comment type="caution">
    <text evidence="2">The sequence shown here is derived from an EMBL/GenBank/DDBJ whole genome shotgun (WGS) entry which is preliminary data.</text>
</comment>
<protein>
    <recommendedName>
        <fullName evidence="4">DUF948 domain-containing protein</fullName>
    </recommendedName>
</protein>
<keyword evidence="1" id="KW-0812">Transmembrane</keyword>
<evidence type="ECO:0000313" key="2">
    <source>
        <dbReference type="EMBL" id="OGL52593.1"/>
    </source>
</evidence>
<keyword evidence="1" id="KW-0472">Membrane</keyword>
<sequence>MTITEICLVILTIAIASLSVFLISMVAQIRKSAKEVETVLKNVDEELTPLLSKLRETIENIQHISSQVDSGITTTANALKTIENTVRNLSQASSFLSAKSLARKVIASGIWIGIKAGFGIVKKRFSSKKK</sequence>
<evidence type="ECO:0000256" key="1">
    <source>
        <dbReference type="SAM" id="Phobius"/>
    </source>
</evidence>
<dbReference type="Pfam" id="PF06103">
    <property type="entry name" value="DUF948"/>
    <property type="match status" value="1"/>
</dbReference>
<proteinExistence type="predicted"/>
<name>A0A1F7SFM3_9BACT</name>
<dbReference type="AlphaFoldDB" id="A0A1F7SFM3"/>
<keyword evidence="1" id="KW-1133">Transmembrane helix</keyword>
<evidence type="ECO:0008006" key="4">
    <source>
        <dbReference type="Google" id="ProtNLM"/>
    </source>
</evidence>
<reference evidence="2 3" key="1">
    <citation type="journal article" date="2016" name="Nat. Commun.">
        <title>Thousands of microbial genomes shed light on interconnected biogeochemical processes in an aquifer system.</title>
        <authorList>
            <person name="Anantharaman K."/>
            <person name="Brown C.T."/>
            <person name="Hug L.A."/>
            <person name="Sharon I."/>
            <person name="Castelle C.J."/>
            <person name="Probst A.J."/>
            <person name="Thomas B.C."/>
            <person name="Singh A."/>
            <person name="Wilkins M.J."/>
            <person name="Karaoz U."/>
            <person name="Brodie E.L."/>
            <person name="Williams K.H."/>
            <person name="Hubbard S.S."/>
            <person name="Banfield J.F."/>
        </authorList>
    </citation>
    <scope>NUCLEOTIDE SEQUENCE [LARGE SCALE GENOMIC DNA]</scope>
</reference>
<organism evidence="2 3">
    <name type="scientific">Candidatus Schekmanbacteria bacterium RIFCSPLOWO2_12_FULL_38_15</name>
    <dbReference type="NCBI Taxonomy" id="1817883"/>
    <lineage>
        <taxon>Bacteria</taxon>
        <taxon>Candidatus Schekmaniibacteriota</taxon>
    </lineage>
</organism>
<dbReference type="Proteomes" id="UP000178082">
    <property type="component" value="Unassembled WGS sequence"/>
</dbReference>
<dbReference type="InterPro" id="IPR009293">
    <property type="entry name" value="UPF0478"/>
</dbReference>
<dbReference type="EMBL" id="MGDI01000031">
    <property type="protein sequence ID" value="OGL52593.1"/>
    <property type="molecule type" value="Genomic_DNA"/>
</dbReference>
<evidence type="ECO:0000313" key="3">
    <source>
        <dbReference type="Proteomes" id="UP000178082"/>
    </source>
</evidence>
<gene>
    <name evidence="2" type="ORF">A3G31_11545</name>
</gene>
<accession>A0A1F7SFM3</accession>